<evidence type="ECO:0000259" key="18">
    <source>
        <dbReference type="Pfam" id="PF16187"/>
    </source>
</evidence>
<protein>
    <recommendedName>
        <fullName evidence="5">Protease 3</fullName>
        <ecNumber evidence="4">3.4.24.55</ecNumber>
    </recommendedName>
    <alternativeName>
        <fullName evidence="13">Pitrilysin</fullName>
    </alternativeName>
    <alternativeName>
        <fullName evidence="12">Protease III</fullName>
    </alternativeName>
    <alternativeName>
        <fullName evidence="11">Protease pi</fullName>
    </alternativeName>
</protein>
<dbReference type="Pfam" id="PF16187">
    <property type="entry name" value="Peptidase_M16_M"/>
    <property type="match status" value="1"/>
</dbReference>
<dbReference type="PROSITE" id="PS51257">
    <property type="entry name" value="PROKAR_LIPOPROTEIN"/>
    <property type="match status" value="1"/>
</dbReference>
<dbReference type="InterPro" id="IPR001431">
    <property type="entry name" value="Pept_M16_Zn_BS"/>
</dbReference>
<evidence type="ECO:0000256" key="8">
    <source>
        <dbReference type="ARBA" id="ARBA00022801"/>
    </source>
</evidence>
<feature type="signal peptide" evidence="15">
    <location>
        <begin position="1"/>
        <end position="19"/>
    </location>
</feature>
<dbReference type="InterPro" id="IPR032632">
    <property type="entry name" value="Peptidase_M16_M"/>
</dbReference>
<dbReference type="InterPro" id="IPR007863">
    <property type="entry name" value="Peptidase_M16_C"/>
</dbReference>
<dbReference type="EMBL" id="CAAJGR010000021">
    <property type="protein sequence ID" value="VHO06077.1"/>
    <property type="molecule type" value="Genomic_DNA"/>
</dbReference>
<feature type="domain" description="Coenzyme PQQ synthesis protein F-like C-terminal lobe" evidence="19">
    <location>
        <begin position="783"/>
        <end position="875"/>
    </location>
</feature>
<comment type="similarity">
    <text evidence="3 14">Belongs to the peptidase M16 family.</text>
</comment>
<keyword evidence="8 20" id="KW-0378">Hydrolase</keyword>
<evidence type="ECO:0000256" key="7">
    <source>
        <dbReference type="ARBA" id="ARBA00022723"/>
    </source>
</evidence>
<keyword evidence="6 20" id="KW-0645">Protease</keyword>
<accession>A0A486XUV5</accession>
<evidence type="ECO:0000259" key="17">
    <source>
        <dbReference type="Pfam" id="PF05193"/>
    </source>
</evidence>
<dbReference type="AlphaFoldDB" id="A0A486XUV5"/>
<name>A0A486XUV5_9GAMM</name>
<evidence type="ECO:0000256" key="2">
    <source>
        <dbReference type="ARBA" id="ARBA00002184"/>
    </source>
</evidence>
<dbReference type="FunFam" id="3.30.830.10:FF:000012">
    <property type="entry name" value="Protease 3"/>
    <property type="match status" value="1"/>
</dbReference>
<evidence type="ECO:0000256" key="13">
    <source>
        <dbReference type="ARBA" id="ARBA00033450"/>
    </source>
</evidence>
<dbReference type="InterPro" id="IPR011765">
    <property type="entry name" value="Pept_M16_N"/>
</dbReference>
<evidence type="ECO:0000256" key="1">
    <source>
        <dbReference type="ARBA" id="ARBA00001947"/>
    </source>
</evidence>
<organism evidence="20">
    <name type="scientific">Rheinheimera sp. BAL341</name>
    <dbReference type="NCBI Taxonomy" id="1708203"/>
    <lineage>
        <taxon>Bacteria</taxon>
        <taxon>Pseudomonadati</taxon>
        <taxon>Pseudomonadota</taxon>
        <taxon>Gammaproteobacteria</taxon>
        <taxon>Chromatiales</taxon>
        <taxon>Chromatiaceae</taxon>
        <taxon>Rheinheimera</taxon>
    </lineage>
</organism>
<proteinExistence type="inferred from homology"/>
<dbReference type="GO" id="GO:0006508">
    <property type="term" value="P:proteolysis"/>
    <property type="evidence" value="ECO:0007669"/>
    <property type="project" value="UniProtKB-KW"/>
</dbReference>
<evidence type="ECO:0000256" key="15">
    <source>
        <dbReference type="SAM" id="SignalP"/>
    </source>
</evidence>
<keyword evidence="9" id="KW-0862">Zinc</keyword>
<comment type="function">
    <text evidence="2">Endopeptidase that degrades small peptides of less than 7 kDa, such as glucagon and insulin.</text>
</comment>
<keyword evidence="10" id="KW-0482">Metalloprotease</keyword>
<dbReference type="InterPro" id="IPR054734">
    <property type="entry name" value="PqqF-like_C_4"/>
</dbReference>
<keyword evidence="15" id="KW-0732">Signal</keyword>
<evidence type="ECO:0000256" key="14">
    <source>
        <dbReference type="RuleBase" id="RU004447"/>
    </source>
</evidence>
<dbReference type="InterPro" id="IPR011249">
    <property type="entry name" value="Metalloenz_LuxS/M16"/>
</dbReference>
<keyword evidence="7" id="KW-0479">Metal-binding</keyword>
<evidence type="ECO:0000256" key="6">
    <source>
        <dbReference type="ARBA" id="ARBA00022670"/>
    </source>
</evidence>
<dbReference type="GO" id="GO:0004222">
    <property type="term" value="F:metalloendopeptidase activity"/>
    <property type="evidence" value="ECO:0007669"/>
    <property type="project" value="UniProtKB-EC"/>
</dbReference>
<evidence type="ECO:0000259" key="19">
    <source>
        <dbReference type="Pfam" id="PF22456"/>
    </source>
</evidence>
<feature type="domain" description="Peptidase M16 middle/third" evidence="18">
    <location>
        <begin position="404"/>
        <end position="678"/>
    </location>
</feature>
<gene>
    <name evidence="20" type="ORF">BAL341_3137</name>
</gene>
<feature type="domain" description="Peptidase M16 C-terminal" evidence="17">
    <location>
        <begin position="224"/>
        <end position="400"/>
    </location>
</feature>
<dbReference type="InterPro" id="IPR050626">
    <property type="entry name" value="Peptidase_M16"/>
</dbReference>
<evidence type="ECO:0000256" key="3">
    <source>
        <dbReference type="ARBA" id="ARBA00007261"/>
    </source>
</evidence>
<evidence type="ECO:0000256" key="11">
    <source>
        <dbReference type="ARBA" id="ARBA00029597"/>
    </source>
</evidence>
<dbReference type="SUPFAM" id="SSF63411">
    <property type="entry name" value="LuxS/MPP-like metallohydrolase"/>
    <property type="match status" value="4"/>
</dbReference>
<dbReference type="Pfam" id="PF05193">
    <property type="entry name" value="Peptidase_M16_C"/>
    <property type="match status" value="1"/>
</dbReference>
<evidence type="ECO:0000256" key="9">
    <source>
        <dbReference type="ARBA" id="ARBA00022833"/>
    </source>
</evidence>
<dbReference type="PANTHER" id="PTHR43690:SF18">
    <property type="entry name" value="INSULIN-DEGRADING ENZYME-RELATED"/>
    <property type="match status" value="1"/>
</dbReference>
<dbReference type="GO" id="GO:0046872">
    <property type="term" value="F:metal ion binding"/>
    <property type="evidence" value="ECO:0007669"/>
    <property type="project" value="UniProtKB-KW"/>
</dbReference>
<dbReference type="Gene3D" id="3.30.830.10">
    <property type="entry name" value="Metalloenzyme, LuxS/M16 peptidase-like"/>
    <property type="match status" value="4"/>
</dbReference>
<evidence type="ECO:0000256" key="10">
    <source>
        <dbReference type="ARBA" id="ARBA00023049"/>
    </source>
</evidence>
<reference evidence="20" key="1">
    <citation type="submission" date="2019-04" db="EMBL/GenBank/DDBJ databases">
        <authorList>
            <person name="Brambilla D."/>
        </authorList>
    </citation>
    <scope>NUCLEOTIDE SEQUENCE</scope>
    <source>
        <strain evidence="20">BAL1</strain>
    </source>
</reference>
<feature type="domain" description="Peptidase M16 N-terminal" evidence="16">
    <location>
        <begin position="60"/>
        <end position="194"/>
    </location>
</feature>
<evidence type="ECO:0000259" key="16">
    <source>
        <dbReference type="Pfam" id="PF00675"/>
    </source>
</evidence>
<evidence type="ECO:0000256" key="5">
    <source>
        <dbReference type="ARBA" id="ARBA00017565"/>
    </source>
</evidence>
<comment type="cofactor">
    <cofactor evidence="1">
        <name>Zn(2+)</name>
        <dbReference type="ChEBI" id="CHEBI:29105"/>
    </cofactor>
</comment>
<dbReference type="PANTHER" id="PTHR43690">
    <property type="entry name" value="NARDILYSIN"/>
    <property type="match status" value="1"/>
</dbReference>
<dbReference type="Pfam" id="PF22456">
    <property type="entry name" value="PqqF-like_C_4"/>
    <property type="match status" value="1"/>
</dbReference>
<dbReference type="Pfam" id="PF00675">
    <property type="entry name" value="Peptidase_M16"/>
    <property type="match status" value="1"/>
</dbReference>
<dbReference type="PROSITE" id="PS00143">
    <property type="entry name" value="INSULINASE"/>
    <property type="match status" value="1"/>
</dbReference>
<sequence>MKKFFVISAVALAVLTGCAGEHNNYTNNQAAQQQLQGQVLASPNDNRAYKTLVLPNKLEVMLVSDPAAEKSAAALSVGVGLLQDPMSQQGMAHYLEHMLFLGTERYPDTNEYSAFMTANGGAQNAYTWLDITNYMFKVNNNAYDEALDRFSDFFKAPKLYPEYTDKEKNAVNAEWSMRREMDFFGQYKLARNMMGSHPANRFLIGNLETLGDKPGSQLHSETVAFYNQYYSANIMKAVLLSNLPLAEMEQLAVKHFASIENKNIAKPAVSDTPDFSQLGGKRIHYVPNQDVKQLKLDFTIANNSEQFAVKPNEFITYLLGSEMPGTPAQQLKAMGLISKLNASATPDLYGNYGSLSIDIDLTDAGMQNREGVVATVMQYIDLVKQQGVDSKYFSEIQTSLNNQFRFLEKGDEFGYVSNLADAMQKVPSQYAINAPFYYQRFDADAIKQVLAQLTPQRLRVWYISKQEPHDSTLHFYDGKYKIADISQEEQQSWQQSPQLALNLPAVNRMLPENFALKAPQAQAKPELVIQQDGISAWLYPSQEFASQPRGVLEIFINSAAPQQQVKAKVALALWRDLYNLQQSALATEADIAGMQLRLSDGNGLALSVAGFTDKQPQLLEQALAGLRINTDQQGFAQAKDRFIRGVQNQSKQFPFQQAFMAYNNLVRSGSYEADALVNAAQELTLADLNNMVNQLLVNNQLRIFAFGNYDKPALQQVVSKVAAALPAKRTETAYTRTAFWQPMPGQTLVVQKDIDVADVALVDVHIHAEASYTQLARATVLRSHFSNIAFDKLRTEEQLAYAVGGTSMQLEDYVGFAMYIQTPVKNVADMQARFDSFKQQYATELEKLNEEEFAKLKASTLITLKEPAKNLREEVGPLITDWYRERFSFDSKQQLIAAVEQVTLADVKAFYRETMLNANAARISVQMRGTKFSDQPFADLPGQTKVSDVAAFHRQMKRQ</sequence>
<feature type="chain" id="PRO_5019745942" description="Protease 3" evidence="15">
    <location>
        <begin position="20"/>
        <end position="959"/>
    </location>
</feature>
<dbReference type="GO" id="GO:0005737">
    <property type="term" value="C:cytoplasm"/>
    <property type="evidence" value="ECO:0007669"/>
    <property type="project" value="UniProtKB-ARBA"/>
</dbReference>
<evidence type="ECO:0000256" key="4">
    <source>
        <dbReference type="ARBA" id="ARBA00012449"/>
    </source>
</evidence>
<evidence type="ECO:0000313" key="20">
    <source>
        <dbReference type="EMBL" id="VHO06077.1"/>
    </source>
</evidence>
<evidence type="ECO:0000256" key="12">
    <source>
        <dbReference type="ARBA" id="ARBA00031184"/>
    </source>
</evidence>
<dbReference type="EC" id="3.4.24.55" evidence="4"/>